<dbReference type="Proteomes" id="UP000237040">
    <property type="component" value="Unassembled WGS sequence"/>
</dbReference>
<sequence length="66" mass="7758">MVKFDKEWGNYLKEFDKFDKAIGDLRDTYNKLVTTRKDKLDSILSEIESKKALMDKADNGKEEKII</sequence>
<name>A0A2J6WFQ4_9BACT</name>
<evidence type="ECO:0000313" key="1">
    <source>
        <dbReference type="EMBL" id="PMP68543.1"/>
    </source>
</evidence>
<gene>
    <name evidence="1" type="ORF">C0189_01000</name>
</gene>
<comment type="caution">
    <text evidence="1">The sequence shown here is derived from an EMBL/GenBank/DDBJ whole genome shotgun (WGS) entry which is preliminary data.</text>
</comment>
<reference evidence="1 2" key="1">
    <citation type="submission" date="2018-01" db="EMBL/GenBank/DDBJ databases">
        <title>Metagenomic assembled genomes from two thermal pools in the Uzon Caldera, Kamchatka, Russia.</title>
        <authorList>
            <person name="Wilkins L."/>
            <person name="Ettinger C."/>
        </authorList>
    </citation>
    <scope>NUCLEOTIDE SEQUENCE [LARGE SCALE GENOMIC DNA]</scope>
    <source>
        <strain evidence="1">ZAV-07</strain>
    </source>
</reference>
<proteinExistence type="predicted"/>
<evidence type="ECO:0000313" key="2">
    <source>
        <dbReference type="Proteomes" id="UP000237040"/>
    </source>
</evidence>
<dbReference type="RefSeq" id="WP_424587064.1">
    <property type="nucleotide sequence ID" value="NZ_JBNAUB010000042.1"/>
</dbReference>
<organism evidence="1 2">
    <name type="scientific">Caldisericum exile</name>
    <dbReference type="NCBI Taxonomy" id="693075"/>
    <lineage>
        <taxon>Bacteria</taxon>
        <taxon>Pseudomonadati</taxon>
        <taxon>Caldisericota/Cryosericota group</taxon>
        <taxon>Caldisericota</taxon>
        <taxon>Caldisericia</taxon>
        <taxon>Caldisericales</taxon>
        <taxon>Caldisericaceae</taxon>
        <taxon>Caldisericum</taxon>
    </lineage>
</organism>
<protein>
    <submittedName>
        <fullName evidence="1">Uncharacterized protein</fullName>
    </submittedName>
</protein>
<dbReference type="EMBL" id="PNIL01000016">
    <property type="protein sequence ID" value="PMP68543.1"/>
    <property type="molecule type" value="Genomic_DNA"/>
</dbReference>
<accession>A0A2J6WFQ4</accession>
<dbReference type="AlphaFoldDB" id="A0A2J6WFQ4"/>